<dbReference type="Pfam" id="PF06568">
    <property type="entry name" value="YjiS-like"/>
    <property type="match status" value="1"/>
</dbReference>
<sequence>MSANFSNWLRRRQSRNALMKLDDRQLADIGISRSEIDFLLDGTRQHR</sequence>
<gene>
    <name evidence="2" type="ORF">QO014_004093</name>
</gene>
<dbReference type="Proteomes" id="UP001241603">
    <property type="component" value="Unassembled WGS sequence"/>
</dbReference>
<evidence type="ECO:0000313" key="3">
    <source>
        <dbReference type="Proteomes" id="UP001241603"/>
    </source>
</evidence>
<comment type="caution">
    <text evidence="2">The sequence shown here is derived from an EMBL/GenBank/DDBJ whole genome shotgun (WGS) entry which is preliminary data.</text>
</comment>
<accession>A0ABU0HBK6</accession>
<evidence type="ECO:0000313" key="2">
    <source>
        <dbReference type="EMBL" id="MDQ0439687.1"/>
    </source>
</evidence>
<feature type="domain" description="YjiS-like" evidence="1">
    <location>
        <begin position="3"/>
        <end position="37"/>
    </location>
</feature>
<reference evidence="2 3" key="1">
    <citation type="submission" date="2023-07" db="EMBL/GenBank/DDBJ databases">
        <title>Genomic Encyclopedia of Type Strains, Phase IV (KMG-IV): sequencing the most valuable type-strain genomes for metagenomic binning, comparative biology and taxonomic classification.</title>
        <authorList>
            <person name="Goeker M."/>
        </authorList>
    </citation>
    <scope>NUCLEOTIDE SEQUENCE [LARGE SCALE GENOMIC DNA]</scope>
    <source>
        <strain evidence="2 3">B6-8</strain>
    </source>
</reference>
<name>A0ABU0HBK6_9HYPH</name>
<evidence type="ECO:0000259" key="1">
    <source>
        <dbReference type="Pfam" id="PF06568"/>
    </source>
</evidence>
<dbReference type="RefSeq" id="WP_266350578.1">
    <property type="nucleotide sequence ID" value="NZ_JAPKNG010000006.1"/>
</dbReference>
<keyword evidence="3" id="KW-1185">Reference proteome</keyword>
<protein>
    <submittedName>
        <fullName evidence="2">Uncharacterized protein YjiS (DUF1127 family)</fullName>
    </submittedName>
</protein>
<organism evidence="2 3">
    <name type="scientific">Kaistia dalseonensis</name>
    <dbReference type="NCBI Taxonomy" id="410840"/>
    <lineage>
        <taxon>Bacteria</taxon>
        <taxon>Pseudomonadati</taxon>
        <taxon>Pseudomonadota</taxon>
        <taxon>Alphaproteobacteria</taxon>
        <taxon>Hyphomicrobiales</taxon>
        <taxon>Kaistiaceae</taxon>
        <taxon>Kaistia</taxon>
    </lineage>
</organism>
<proteinExistence type="predicted"/>
<dbReference type="EMBL" id="JAUSVO010000006">
    <property type="protein sequence ID" value="MDQ0439687.1"/>
    <property type="molecule type" value="Genomic_DNA"/>
</dbReference>
<dbReference type="InterPro" id="IPR009506">
    <property type="entry name" value="YjiS-like"/>
</dbReference>